<evidence type="ECO:0000256" key="14">
    <source>
        <dbReference type="ARBA" id="ARBA00023075"/>
    </source>
</evidence>
<evidence type="ECO:0000256" key="11">
    <source>
        <dbReference type="ARBA" id="ARBA00022982"/>
    </source>
</evidence>
<feature type="transmembrane region" description="Helical" evidence="18">
    <location>
        <begin position="6"/>
        <end position="36"/>
    </location>
</feature>
<feature type="transmembrane region" description="Helical" evidence="18">
    <location>
        <begin position="162"/>
        <end position="179"/>
    </location>
</feature>
<keyword evidence="15 18" id="KW-0496">Mitochondrion</keyword>
<evidence type="ECO:0000256" key="13">
    <source>
        <dbReference type="ARBA" id="ARBA00023027"/>
    </source>
</evidence>
<feature type="transmembrane region" description="Helical" evidence="18">
    <location>
        <begin position="225"/>
        <end position="246"/>
    </location>
</feature>
<dbReference type="InterPro" id="IPR001750">
    <property type="entry name" value="ND/Mrp_TM"/>
</dbReference>
<keyword evidence="8 18" id="KW-0812">Transmembrane</keyword>
<feature type="transmembrane region" description="Helical" evidence="18">
    <location>
        <begin position="135"/>
        <end position="156"/>
    </location>
</feature>
<feature type="transmembrane region" description="Helical" evidence="18">
    <location>
        <begin position="297"/>
        <end position="318"/>
    </location>
</feature>
<feature type="transmembrane region" description="Helical" evidence="18">
    <location>
        <begin position="102"/>
        <end position="123"/>
    </location>
</feature>
<evidence type="ECO:0000313" key="20">
    <source>
        <dbReference type="EMBL" id="QGT34972.1"/>
    </source>
</evidence>
<geneLocation type="mitochondrion" evidence="20"/>
<evidence type="ECO:0000256" key="17">
    <source>
        <dbReference type="ARBA" id="ARBA00049551"/>
    </source>
</evidence>
<dbReference type="InterPro" id="IPR050175">
    <property type="entry name" value="Complex_I_Subunit_2"/>
</dbReference>
<dbReference type="PANTHER" id="PTHR46552">
    <property type="entry name" value="NADH-UBIQUINONE OXIDOREDUCTASE CHAIN 2"/>
    <property type="match status" value="1"/>
</dbReference>
<evidence type="ECO:0000256" key="10">
    <source>
        <dbReference type="ARBA" id="ARBA00022967"/>
    </source>
</evidence>
<evidence type="ECO:0000256" key="8">
    <source>
        <dbReference type="ARBA" id="ARBA00022692"/>
    </source>
</evidence>
<dbReference type="GO" id="GO:0006120">
    <property type="term" value="P:mitochondrial electron transport, NADH to ubiquinone"/>
    <property type="evidence" value="ECO:0007669"/>
    <property type="project" value="InterPro"/>
</dbReference>
<keyword evidence="14 18" id="KW-0830">Ubiquinone</keyword>
<protein>
    <recommendedName>
        <fullName evidence="5 18">NADH-ubiquinone oxidoreductase chain 2</fullName>
        <ecNumber evidence="4 18">7.1.1.2</ecNumber>
    </recommendedName>
</protein>
<evidence type="ECO:0000256" key="16">
    <source>
        <dbReference type="ARBA" id="ARBA00023136"/>
    </source>
</evidence>
<feature type="transmembrane region" description="Helical" evidence="18">
    <location>
        <begin position="258"/>
        <end position="277"/>
    </location>
</feature>
<keyword evidence="7 18" id="KW-0679">Respiratory chain</keyword>
<evidence type="ECO:0000256" key="12">
    <source>
        <dbReference type="ARBA" id="ARBA00022989"/>
    </source>
</evidence>
<feature type="domain" description="NADH:quinone oxidoreductase/Mrp antiporter transmembrane" evidence="19">
    <location>
        <begin position="81"/>
        <end position="268"/>
    </location>
</feature>
<evidence type="ECO:0000256" key="18">
    <source>
        <dbReference type="RuleBase" id="RU003403"/>
    </source>
</evidence>
<gene>
    <name evidence="20" type="primary">ND2</name>
</gene>
<sequence>MNSSFFLFFGSMILGIMVSFCSNNLIMIWVGLEISLLSFMPIMTGESLLNSESSMKYFIVQSLSSSLLLLGMMMMVLDLSFLSDLIMSTSLMIKIGVAPFHSWVLSVVEGLNYFSLFIMLFMMKLVPLFVCSLMNINLMIFSFLTMVIGSISGLIQNSIRKLLAFSSIYNLGLIISCIYEISIWLIYFLIYGFILILLLIMLNSLNSNYLNQIIMVEFDLFSKLIFWSIMLSMGGLPPFLGFFNKLIFIEFLIGNEDFILVITLIMTALMVIFYYIRLTFISLMFFSSNLKVNLFNVSSLSMLILVVNLFSFPLVLFFKSLV</sequence>
<dbReference type="PANTHER" id="PTHR46552:SF1">
    <property type="entry name" value="NADH-UBIQUINONE OXIDOREDUCTASE CHAIN 2"/>
    <property type="match status" value="1"/>
</dbReference>
<keyword evidence="6" id="KW-0813">Transport</keyword>
<evidence type="ECO:0000256" key="5">
    <source>
        <dbReference type="ARBA" id="ARBA00021008"/>
    </source>
</evidence>
<dbReference type="PRINTS" id="PR01436">
    <property type="entry name" value="NADHDHGNASE2"/>
</dbReference>
<evidence type="ECO:0000256" key="7">
    <source>
        <dbReference type="ARBA" id="ARBA00022660"/>
    </source>
</evidence>
<feature type="domain" description="NADH:quinone oxidoreductase/Mrp antiporter transmembrane" evidence="19">
    <location>
        <begin position="22"/>
        <end position="76"/>
    </location>
</feature>
<dbReference type="AlphaFoldDB" id="A0A650DQV9"/>
<dbReference type="Pfam" id="PF00361">
    <property type="entry name" value="Proton_antipo_M"/>
    <property type="match status" value="2"/>
</dbReference>
<feature type="transmembrane region" description="Helical" evidence="18">
    <location>
        <begin position="186"/>
        <end position="205"/>
    </location>
</feature>
<keyword evidence="12 18" id="KW-1133">Transmembrane helix</keyword>
<dbReference type="EC" id="7.1.1.2" evidence="4 18"/>
<evidence type="ECO:0000256" key="3">
    <source>
        <dbReference type="ARBA" id="ARBA00007012"/>
    </source>
</evidence>
<evidence type="ECO:0000256" key="9">
    <source>
        <dbReference type="ARBA" id="ARBA00022792"/>
    </source>
</evidence>
<comment type="similarity">
    <text evidence="3 18">Belongs to the complex I subunit 2 family.</text>
</comment>
<comment type="catalytic activity">
    <reaction evidence="17 18">
        <text>a ubiquinone + NADH + 5 H(+)(in) = a ubiquinol + NAD(+) + 4 H(+)(out)</text>
        <dbReference type="Rhea" id="RHEA:29091"/>
        <dbReference type="Rhea" id="RHEA-COMP:9565"/>
        <dbReference type="Rhea" id="RHEA-COMP:9566"/>
        <dbReference type="ChEBI" id="CHEBI:15378"/>
        <dbReference type="ChEBI" id="CHEBI:16389"/>
        <dbReference type="ChEBI" id="CHEBI:17976"/>
        <dbReference type="ChEBI" id="CHEBI:57540"/>
        <dbReference type="ChEBI" id="CHEBI:57945"/>
        <dbReference type="EC" id="7.1.1.2"/>
    </reaction>
</comment>
<evidence type="ECO:0000256" key="1">
    <source>
        <dbReference type="ARBA" id="ARBA00003257"/>
    </source>
</evidence>
<keyword evidence="16 18" id="KW-0472">Membrane</keyword>
<comment type="function">
    <text evidence="1">Core subunit of the mitochondrial membrane respiratory chain NADH dehydrogenase (Complex I) that is believed to belong to the minimal assembly required for catalysis. Complex I functions in the transfer of electrons from NADH to the respiratory chain. The immediate electron acceptor for the enzyme is believed to be ubiquinone.</text>
</comment>
<keyword evidence="10 18" id="KW-1278">Translocase</keyword>
<reference evidence="20" key="2">
    <citation type="journal article" date="2019" name="Mitochondrial DNA Part B Resour">
        <title>Complete mitochondrial genome of Evacanthus heimianus (Hemiptera: Cicadellidae: Evacanthinae) from China.</title>
        <authorList>
            <person name="Wang J.-J."/>
            <person name="Yang M.-F."/>
            <person name="Dai R.-H."/>
            <person name="Li H."/>
        </authorList>
    </citation>
    <scope>NUCLEOTIDE SEQUENCE</scope>
</reference>
<evidence type="ECO:0000256" key="2">
    <source>
        <dbReference type="ARBA" id="ARBA00004448"/>
    </source>
</evidence>
<keyword evidence="9 18" id="KW-0999">Mitochondrion inner membrane</keyword>
<comment type="subcellular location">
    <subcellularLocation>
        <location evidence="2 18">Mitochondrion inner membrane</location>
        <topology evidence="2 18">Multi-pass membrane protein</topology>
    </subcellularLocation>
</comment>
<accession>A0A650DQV9</accession>
<feature type="transmembrane region" description="Helical" evidence="18">
    <location>
        <begin position="57"/>
        <end position="82"/>
    </location>
</feature>
<evidence type="ECO:0000256" key="4">
    <source>
        <dbReference type="ARBA" id="ARBA00012944"/>
    </source>
</evidence>
<dbReference type="GO" id="GO:0005743">
    <property type="term" value="C:mitochondrial inner membrane"/>
    <property type="evidence" value="ECO:0007669"/>
    <property type="project" value="UniProtKB-SubCell"/>
</dbReference>
<dbReference type="GO" id="GO:0008137">
    <property type="term" value="F:NADH dehydrogenase (ubiquinone) activity"/>
    <property type="evidence" value="ECO:0007669"/>
    <property type="project" value="UniProtKB-EC"/>
</dbReference>
<evidence type="ECO:0000256" key="6">
    <source>
        <dbReference type="ARBA" id="ARBA00022448"/>
    </source>
</evidence>
<proteinExistence type="inferred from homology"/>
<organism evidence="20">
    <name type="scientific">Evacanthus heimianus</name>
    <dbReference type="NCBI Taxonomy" id="1978015"/>
    <lineage>
        <taxon>Eukaryota</taxon>
        <taxon>Metazoa</taxon>
        <taxon>Ecdysozoa</taxon>
        <taxon>Arthropoda</taxon>
        <taxon>Hexapoda</taxon>
        <taxon>Insecta</taxon>
        <taxon>Pterygota</taxon>
        <taxon>Neoptera</taxon>
        <taxon>Paraneoptera</taxon>
        <taxon>Hemiptera</taxon>
        <taxon>Auchenorrhyncha</taxon>
        <taxon>Membracoidea</taxon>
        <taxon>Cicadellidae</taxon>
        <taxon>Evacanthinae</taxon>
        <taxon>Evacanthini</taxon>
        <taxon>Evacanthus</taxon>
    </lineage>
</organism>
<evidence type="ECO:0000259" key="19">
    <source>
        <dbReference type="Pfam" id="PF00361"/>
    </source>
</evidence>
<reference evidence="20" key="1">
    <citation type="submission" date="2018-01" db="EMBL/GenBank/DDBJ databases">
        <authorList>
            <person name="Dai R.H."/>
            <person name="Wang J.J."/>
        </authorList>
    </citation>
    <scope>NUCLEOTIDE SEQUENCE</scope>
</reference>
<keyword evidence="11 18" id="KW-0249">Electron transport</keyword>
<keyword evidence="13 18" id="KW-0520">NAD</keyword>
<dbReference type="InterPro" id="IPR003917">
    <property type="entry name" value="NADH_UbQ_OxRdtase_chain2"/>
</dbReference>
<evidence type="ECO:0000256" key="15">
    <source>
        <dbReference type="ARBA" id="ARBA00023128"/>
    </source>
</evidence>
<dbReference type="EMBL" id="MG813486">
    <property type="protein sequence ID" value="QGT34972.1"/>
    <property type="molecule type" value="Genomic_DNA"/>
</dbReference>
<comment type="function">
    <text evidence="18">Core subunit of the mitochondrial membrane respiratory chain NADH dehydrogenase (Complex I) which catalyzes electron transfer from NADH through the respiratory chain, using ubiquinone as an electron acceptor. Essential for the catalytic activity and assembly of complex I.</text>
</comment>
<name>A0A650DQV9_9HEMI</name>